<evidence type="ECO:0000256" key="8">
    <source>
        <dbReference type="SAM" id="Phobius"/>
    </source>
</evidence>
<evidence type="ECO:0000256" key="7">
    <source>
        <dbReference type="ARBA" id="ARBA00023136"/>
    </source>
</evidence>
<dbReference type="GO" id="GO:0010041">
    <property type="term" value="P:response to iron(III) ion"/>
    <property type="evidence" value="ECO:0007669"/>
    <property type="project" value="TreeGrafter"/>
</dbReference>
<feature type="transmembrane region" description="Helical" evidence="8">
    <location>
        <begin position="12"/>
        <end position="32"/>
    </location>
</feature>
<dbReference type="GO" id="GO:0005886">
    <property type="term" value="C:plasma membrane"/>
    <property type="evidence" value="ECO:0007669"/>
    <property type="project" value="UniProtKB-SubCell"/>
</dbReference>
<organism evidence="11 12">
    <name type="scientific">Caballeronia concitans</name>
    <dbReference type="NCBI Taxonomy" id="1777133"/>
    <lineage>
        <taxon>Bacteria</taxon>
        <taxon>Pseudomonadati</taxon>
        <taxon>Pseudomonadota</taxon>
        <taxon>Betaproteobacteria</taxon>
        <taxon>Burkholderiales</taxon>
        <taxon>Burkholderiaceae</taxon>
        <taxon>Caballeronia</taxon>
    </lineage>
</organism>
<evidence type="ECO:0000259" key="10">
    <source>
        <dbReference type="Pfam" id="PF18583"/>
    </source>
</evidence>
<dbReference type="GO" id="GO:0006493">
    <property type="term" value="P:protein O-linked glycosylation"/>
    <property type="evidence" value="ECO:0007669"/>
    <property type="project" value="InterPro"/>
</dbReference>
<evidence type="ECO:0000259" key="9">
    <source>
        <dbReference type="Pfam" id="PF02366"/>
    </source>
</evidence>
<evidence type="ECO:0000256" key="4">
    <source>
        <dbReference type="ARBA" id="ARBA00022679"/>
    </source>
</evidence>
<feature type="transmembrane region" description="Helical" evidence="8">
    <location>
        <begin position="325"/>
        <end position="344"/>
    </location>
</feature>
<keyword evidence="6 8" id="KW-1133">Transmembrane helix</keyword>
<keyword evidence="2" id="KW-1003">Cell membrane</keyword>
<feature type="transmembrane region" description="Helical" evidence="8">
    <location>
        <begin position="389"/>
        <end position="410"/>
    </location>
</feature>
<keyword evidence="4 11" id="KW-0808">Transferase</keyword>
<evidence type="ECO:0000256" key="3">
    <source>
        <dbReference type="ARBA" id="ARBA00022676"/>
    </source>
</evidence>
<dbReference type="GO" id="GO:0000030">
    <property type="term" value="F:mannosyltransferase activity"/>
    <property type="evidence" value="ECO:0007669"/>
    <property type="project" value="InterPro"/>
</dbReference>
<dbReference type="GO" id="GO:0016763">
    <property type="term" value="F:pentosyltransferase activity"/>
    <property type="evidence" value="ECO:0007669"/>
    <property type="project" value="TreeGrafter"/>
</dbReference>
<keyword evidence="5 8" id="KW-0812">Transmembrane</keyword>
<feature type="transmembrane region" description="Helical" evidence="8">
    <location>
        <begin position="114"/>
        <end position="133"/>
    </location>
</feature>
<dbReference type="Proteomes" id="UP000198263">
    <property type="component" value="Unassembled WGS sequence"/>
</dbReference>
<dbReference type="InterPro" id="IPR003342">
    <property type="entry name" value="ArnT-like_N"/>
</dbReference>
<evidence type="ECO:0000256" key="5">
    <source>
        <dbReference type="ARBA" id="ARBA00022692"/>
    </source>
</evidence>
<feature type="transmembrane region" description="Helical" evidence="8">
    <location>
        <begin position="300"/>
        <end position="319"/>
    </location>
</feature>
<evidence type="ECO:0000256" key="2">
    <source>
        <dbReference type="ARBA" id="ARBA00022475"/>
    </source>
</evidence>
<keyword evidence="3" id="KW-0328">Glycosyltransferase</keyword>
<dbReference type="AlphaFoldDB" id="A0A658QYG4"/>
<dbReference type="Pfam" id="PF02366">
    <property type="entry name" value="PMT"/>
    <property type="match status" value="1"/>
</dbReference>
<comment type="caution">
    <text evidence="11">The sequence shown here is derived from an EMBL/GenBank/DDBJ whole genome shotgun (WGS) entry which is preliminary data.</text>
</comment>
<dbReference type="PANTHER" id="PTHR33908:SF3">
    <property type="entry name" value="UNDECAPRENYL PHOSPHATE-ALPHA-4-AMINO-4-DEOXY-L-ARABINOSE ARABINOSYL TRANSFERASE"/>
    <property type="match status" value="1"/>
</dbReference>
<dbReference type="Pfam" id="PF18583">
    <property type="entry name" value="Arnt_C"/>
    <property type="match status" value="1"/>
</dbReference>
<name>A0A658QYG4_9BURK</name>
<feature type="domain" description="Aminoarabinose transferase C-terminal" evidence="10">
    <location>
        <begin position="458"/>
        <end position="554"/>
    </location>
</feature>
<keyword evidence="7 8" id="KW-0472">Membrane</keyword>
<evidence type="ECO:0000256" key="1">
    <source>
        <dbReference type="ARBA" id="ARBA00004651"/>
    </source>
</evidence>
<feature type="transmembrane region" description="Helical" evidence="8">
    <location>
        <begin position="415"/>
        <end position="434"/>
    </location>
</feature>
<protein>
    <submittedName>
        <fullName evidence="11">Glycosyl transferase family protein</fullName>
    </submittedName>
</protein>
<evidence type="ECO:0000313" key="12">
    <source>
        <dbReference type="Proteomes" id="UP000198263"/>
    </source>
</evidence>
<feature type="transmembrane region" description="Helical" evidence="8">
    <location>
        <begin position="91"/>
        <end position="108"/>
    </location>
</feature>
<comment type="subcellular location">
    <subcellularLocation>
        <location evidence="1">Cell membrane</location>
        <topology evidence="1">Multi-pass membrane protein</topology>
    </subcellularLocation>
</comment>
<evidence type="ECO:0000313" key="11">
    <source>
        <dbReference type="EMBL" id="SAL33100.1"/>
    </source>
</evidence>
<feature type="transmembrane region" description="Helical" evidence="8">
    <location>
        <begin position="215"/>
        <end position="234"/>
    </location>
</feature>
<feature type="transmembrane region" description="Helical" evidence="8">
    <location>
        <begin position="171"/>
        <end position="203"/>
    </location>
</feature>
<evidence type="ECO:0000256" key="6">
    <source>
        <dbReference type="ARBA" id="ARBA00022989"/>
    </source>
</evidence>
<proteinExistence type="predicted"/>
<feature type="transmembrane region" description="Helical" evidence="8">
    <location>
        <begin position="266"/>
        <end position="288"/>
    </location>
</feature>
<feature type="domain" description="ArnT-like N-terminal" evidence="9">
    <location>
        <begin position="15"/>
        <end position="242"/>
    </location>
</feature>
<feature type="transmembrane region" description="Helical" evidence="8">
    <location>
        <begin position="356"/>
        <end position="377"/>
    </location>
</feature>
<sequence length="557" mass="62159">MNDTPSRLPLTRLSLTLLVIALAIVWFAPLGLRHLVPSDEGRYAEMAREMFLTGDWITPRYNGYKYFEKPPLQTWANALTFAWFGIGEWQARLYTALTGFAGVLLIGFTGKRVFNAMTGFAAAVILATCPYWSLLAHFNVLDTGLAFWMEVTLCALLLAQRPGLPARQVRLWMWLCWAAMAAAVLSKGLVGLILPGAVLVIYSLVSRDWALWKRLYIGSGLIVFLIVAGPWFVLVQMKNPEFFNFFFIVQQFKRYLTPEQNRPGPVYYFVPVLIVGFLPWLSVAFQSVRHAVKTPRQPNGFAPVTMLLVWSVFIFLFFSASHSKLLSYVLPIAPAIALVIGLYLPSLTKNQYRMHLIGYAVFLIAAAFGAIFIGRAGSANTPNALYRAFQVWVYAGIAVAFVVTIFALWLNRRGVLAGAAGLGAAWLLLGTIAGTGHDVFGVESSGVKLVPAVKAEMAKLPPDTPFYSIAKLDHTMPFYLGHTMIMVQEADELRFGVATEPQKWLPTIDDWVKRWNADRYALALLPPARYDEMLARGVPMKVIARDARRVIVEKPQP</sequence>
<accession>A0A658QYG4</accession>
<gene>
    <name evidence="11" type="ORF">AWB72_03058</name>
</gene>
<dbReference type="EMBL" id="FCNV02000005">
    <property type="protein sequence ID" value="SAL33100.1"/>
    <property type="molecule type" value="Genomic_DNA"/>
</dbReference>
<keyword evidence="12" id="KW-1185">Reference proteome</keyword>
<reference evidence="11 12" key="1">
    <citation type="submission" date="2016-01" db="EMBL/GenBank/DDBJ databases">
        <authorList>
            <person name="Peeters C."/>
        </authorList>
    </citation>
    <scope>NUCLEOTIDE SEQUENCE [LARGE SCALE GENOMIC DNA]</scope>
    <source>
        <strain evidence="11">LMG 29315</strain>
    </source>
</reference>
<dbReference type="OrthoDB" id="9775035at2"/>
<dbReference type="InterPro" id="IPR040845">
    <property type="entry name" value="Arnt_C"/>
</dbReference>
<dbReference type="InterPro" id="IPR050297">
    <property type="entry name" value="LipidA_mod_glycosyltrf_83"/>
</dbReference>
<dbReference type="PANTHER" id="PTHR33908">
    <property type="entry name" value="MANNOSYLTRANSFERASE YKCB-RELATED"/>
    <property type="match status" value="1"/>
</dbReference>
<dbReference type="GO" id="GO:0009103">
    <property type="term" value="P:lipopolysaccharide biosynthetic process"/>
    <property type="evidence" value="ECO:0007669"/>
    <property type="project" value="UniProtKB-ARBA"/>
</dbReference>
<dbReference type="RefSeq" id="WP_040049489.1">
    <property type="nucleotide sequence ID" value="NZ_FCNV02000005.1"/>
</dbReference>